<proteinExistence type="predicted"/>
<organism evidence="2 3">
    <name type="scientific">Paenibacillus brasilensis</name>
    <dbReference type="NCBI Taxonomy" id="128574"/>
    <lineage>
        <taxon>Bacteria</taxon>
        <taxon>Bacillati</taxon>
        <taxon>Bacillota</taxon>
        <taxon>Bacilli</taxon>
        <taxon>Bacillales</taxon>
        <taxon>Paenibacillaceae</taxon>
        <taxon>Paenibacillus</taxon>
    </lineage>
</organism>
<reference evidence="2 3" key="1">
    <citation type="submission" date="2023-07" db="EMBL/GenBank/DDBJ databases">
        <title>Genomic Encyclopedia of Type Strains, Phase IV (KMG-IV): sequencing the most valuable type-strain genomes for metagenomic binning, comparative biology and taxonomic classification.</title>
        <authorList>
            <person name="Goeker M."/>
        </authorList>
    </citation>
    <scope>NUCLEOTIDE SEQUENCE [LARGE SCALE GENOMIC DNA]</scope>
    <source>
        <strain evidence="2 3">DSM 14914</strain>
    </source>
</reference>
<accession>A0ABU0KWP1</accession>
<dbReference type="EMBL" id="JAUSWA010000009">
    <property type="protein sequence ID" value="MDQ0493815.1"/>
    <property type="molecule type" value="Genomic_DNA"/>
</dbReference>
<gene>
    <name evidence="2" type="ORF">QOZ95_001977</name>
</gene>
<sequence>MKNTKKAILAGTMALAFLGGGALYSTGAANAASFTPEKAPIAHNHYDANGHVIREGNFAEHKALLKVLKLSSSELKAQLKSGKTLAAIAEAQGVSVNSVIDVMVSDIKAKLSEEKQNGKITDAKYNHRVSNLEQRVTDIVNGVKPSKSPVEWDKADEFKDHAKSDEFKDHAKEDAFKDRAKEDAFKDRAKEVAFKDHAKEVAFKDHAKEVAAKDHAKEVAFKDHAKEVAAKDHAKEVAF</sequence>
<evidence type="ECO:0000256" key="1">
    <source>
        <dbReference type="SAM" id="SignalP"/>
    </source>
</evidence>
<feature type="signal peptide" evidence="1">
    <location>
        <begin position="1"/>
        <end position="31"/>
    </location>
</feature>
<name>A0ABU0KWP1_9BACL</name>
<evidence type="ECO:0000313" key="2">
    <source>
        <dbReference type="EMBL" id="MDQ0493815.1"/>
    </source>
</evidence>
<comment type="caution">
    <text evidence="2">The sequence shown here is derived from an EMBL/GenBank/DDBJ whole genome shotgun (WGS) entry which is preliminary data.</text>
</comment>
<protein>
    <submittedName>
        <fullName evidence="2">Uncharacterized protein</fullName>
    </submittedName>
</protein>
<keyword evidence="3" id="KW-1185">Reference proteome</keyword>
<feature type="chain" id="PRO_5047139342" evidence="1">
    <location>
        <begin position="32"/>
        <end position="239"/>
    </location>
</feature>
<keyword evidence="1" id="KW-0732">Signal</keyword>
<dbReference type="Proteomes" id="UP001242811">
    <property type="component" value="Unassembled WGS sequence"/>
</dbReference>
<evidence type="ECO:0000313" key="3">
    <source>
        <dbReference type="Proteomes" id="UP001242811"/>
    </source>
</evidence>